<evidence type="ECO:0000313" key="5">
    <source>
        <dbReference type="Proteomes" id="UP000829476"/>
    </source>
</evidence>
<proteinExistence type="predicted"/>
<evidence type="ECO:0000313" key="4">
    <source>
        <dbReference type="EMBL" id="UNY99816.1"/>
    </source>
</evidence>
<dbReference type="Proteomes" id="UP000829476">
    <property type="component" value="Chromosome"/>
</dbReference>
<protein>
    <recommendedName>
        <fullName evidence="6">Peptidase</fullName>
    </recommendedName>
</protein>
<reference evidence="4 5" key="1">
    <citation type="journal article" date="2018" name="Int. J. Syst. Evol. Microbiol.">
        <title>Zhouia spongiae sp. nov., isolated from a marine sponge.</title>
        <authorList>
            <person name="Zhuang L."/>
            <person name="Lin B."/>
            <person name="Qin F."/>
            <person name="Luo L."/>
        </authorList>
    </citation>
    <scope>NUCLEOTIDE SEQUENCE [LARGE SCALE GENOMIC DNA]</scope>
    <source>
        <strain evidence="4 5">HN-Y44</strain>
    </source>
</reference>
<gene>
    <name evidence="4" type="ORF">MQE36_05580</name>
</gene>
<dbReference type="PANTHER" id="PTHR11010:SF38">
    <property type="entry name" value="LYSOSOMAL PRO-X CARBOXYPEPTIDASE"/>
    <property type="match status" value="1"/>
</dbReference>
<keyword evidence="1" id="KW-0645">Protease</keyword>
<dbReference type="SUPFAM" id="SSF53474">
    <property type="entry name" value="alpha/beta-Hydrolases"/>
    <property type="match status" value="1"/>
</dbReference>
<evidence type="ECO:0008006" key="6">
    <source>
        <dbReference type="Google" id="ProtNLM"/>
    </source>
</evidence>
<dbReference type="PANTHER" id="PTHR11010">
    <property type="entry name" value="PROTEASE S28 PRO-X CARBOXYPEPTIDASE-RELATED"/>
    <property type="match status" value="1"/>
</dbReference>
<accession>A0ABY3YQP5</accession>
<evidence type="ECO:0000256" key="2">
    <source>
        <dbReference type="ARBA" id="ARBA00022729"/>
    </source>
</evidence>
<dbReference type="EMBL" id="CP094326">
    <property type="protein sequence ID" value="UNY99816.1"/>
    <property type="molecule type" value="Genomic_DNA"/>
</dbReference>
<dbReference type="Gene3D" id="3.40.50.1820">
    <property type="entry name" value="alpha/beta hydrolase"/>
    <property type="match status" value="2"/>
</dbReference>
<evidence type="ECO:0000256" key="3">
    <source>
        <dbReference type="ARBA" id="ARBA00022801"/>
    </source>
</evidence>
<dbReference type="InterPro" id="IPR008761">
    <property type="entry name" value="Peptidase_S37"/>
</dbReference>
<organism evidence="4 5">
    <name type="scientific">Zhouia spongiae</name>
    <dbReference type="NCBI Taxonomy" id="2202721"/>
    <lineage>
        <taxon>Bacteria</taxon>
        <taxon>Pseudomonadati</taxon>
        <taxon>Bacteroidota</taxon>
        <taxon>Flavobacteriia</taxon>
        <taxon>Flavobacteriales</taxon>
        <taxon>Flavobacteriaceae</taxon>
        <taxon>Zhouia</taxon>
    </lineage>
</organism>
<name>A0ABY3YQP5_9FLAO</name>
<keyword evidence="3" id="KW-0378">Hydrolase</keyword>
<dbReference type="Pfam" id="PF05576">
    <property type="entry name" value="Peptidase_S37"/>
    <property type="match status" value="1"/>
</dbReference>
<sequence length="417" mass="48404">MYSVLSQNRNTIESALGNLEGITYKRMGPEDASVHVYELKIRQPIDHNDTLQGFFQQKVLLRHTSFDNPVLMSTQGYEMYAVSNELERIYNANHINIEHRFYGESVPVGKGFEYLTLEQATADLHAVNRLFKKLYKGTWISSGISKGGQLTLFYKYFYPDDVSVSIPYVAPVNNDLKDKRVFRFLDTVGTKECRSKIKEYQIYLLKNKSDILNRLKWYAKGARLAFDYLGSMEKAYEYAVLEYSFSFWQYGYSCNTIPELNNIDRVTEHFLSVSDIAFYSDKSIKKYAPHYYQSATQLGYYGYQIKPFRKYLDYFESDPSAVFVPKGLEASYSNELNKQLLKWLHTDGNNIIYIYGGNDTWSANMVEPSKKVNSKAFVIPDEDHFGARIKNMSPRKKKEVVELIEKWTGLRADLSKL</sequence>
<evidence type="ECO:0000256" key="1">
    <source>
        <dbReference type="ARBA" id="ARBA00022670"/>
    </source>
</evidence>
<keyword evidence="2" id="KW-0732">Signal</keyword>
<dbReference type="RefSeq" id="WP_242938188.1">
    <property type="nucleotide sequence ID" value="NZ_CP094326.1"/>
</dbReference>
<dbReference type="InterPro" id="IPR029058">
    <property type="entry name" value="AB_hydrolase_fold"/>
</dbReference>
<keyword evidence="5" id="KW-1185">Reference proteome</keyword>